<gene>
    <name evidence="3" type="ORF">DFR87_04570</name>
</gene>
<feature type="compositionally biased region" description="Basic and acidic residues" evidence="1">
    <location>
        <begin position="165"/>
        <end position="181"/>
    </location>
</feature>
<dbReference type="Pfam" id="PF13592">
    <property type="entry name" value="HTH_33"/>
    <property type="match status" value="1"/>
</dbReference>
<dbReference type="InterPro" id="IPR009057">
    <property type="entry name" value="Homeodomain-like_sf"/>
</dbReference>
<feature type="domain" description="Winged helix-turn helix" evidence="2">
    <location>
        <begin position="93"/>
        <end position="149"/>
    </location>
</feature>
<sequence length="181" mass="21171">MENLVEAYEREKDVKVRERILAVKMHVVDGMREVEVAKVLNKGYSTVRTWVRKFRKGGVEALRDRPRSGRPRKAGKEDVKRVLEDGPRNYGIEQDFWTVKALKVVLLKRGVEYRKSRLYELVHELGYELVTPRPTNMKAEREKWDDFKKSEGVGRRSGVLLRRVQGRDQHPGEKSPGETRE</sequence>
<dbReference type="InterPro" id="IPR025959">
    <property type="entry name" value="Winged_HTH_dom"/>
</dbReference>
<dbReference type="SUPFAM" id="SSF46689">
    <property type="entry name" value="Homeodomain-like"/>
    <property type="match status" value="1"/>
</dbReference>
<evidence type="ECO:0000256" key="1">
    <source>
        <dbReference type="SAM" id="MobiDB-lite"/>
    </source>
</evidence>
<keyword evidence="4" id="KW-1185">Reference proteome</keyword>
<reference evidence="4" key="2">
    <citation type="submission" date="2020-03" db="EMBL/GenBank/DDBJ databases">
        <title>Complete Genome Sequences of Extremely Thermoacidophilic, Metal-Mobilizing Type-Strain Members of the Archaeal Family Sulfolobaceae: Acidianus brierleyi DSM-1651T, Acidianus sulfidivorans DSM-18786T, Metallosphaera hakonensis DSM-7519T, and Metallosphaera prunae DSM-10039T.</title>
        <authorList>
            <person name="Counts J.A."/>
            <person name="Kelly R.M."/>
        </authorList>
    </citation>
    <scope>NUCLEOTIDE SEQUENCE [LARGE SCALE GENOMIC DNA]</scope>
    <source>
        <strain evidence="4">HO1-1</strain>
    </source>
</reference>
<dbReference type="Proteomes" id="UP000247586">
    <property type="component" value="Chromosome"/>
</dbReference>
<evidence type="ECO:0000313" key="4">
    <source>
        <dbReference type="Proteomes" id="UP000247586"/>
    </source>
</evidence>
<dbReference type="Pfam" id="PF13551">
    <property type="entry name" value="HTH_29"/>
    <property type="match status" value="1"/>
</dbReference>
<feature type="region of interest" description="Disordered" evidence="1">
    <location>
        <begin position="155"/>
        <end position="181"/>
    </location>
</feature>
<reference evidence="4" key="3">
    <citation type="submission" date="2020-03" db="EMBL/GenBank/DDBJ databases">
        <title>Sequencing and Assembly of Multiple Reported Metal-Biooxidizing Members of the Extremely Thermoacidophilic Archaeal Family Sulfolobaceae.</title>
        <authorList>
            <person name="Counts J.A."/>
            <person name="Kelly R.M."/>
        </authorList>
    </citation>
    <scope>NUCLEOTIDE SEQUENCE [LARGE SCALE GENOMIC DNA]</scope>
    <source>
        <strain evidence="4">HO1-1</strain>
    </source>
</reference>
<evidence type="ECO:0000259" key="2">
    <source>
        <dbReference type="Pfam" id="PF13592"/>
    </source>
</evidence>
<dbReference type="EMBL" id="CP029287">
    <property type="protein sequence ID" value="AWR99086.1"/>
    <property type="molecule type" value="Genomic_DNA"/>
</dbReference>
<accession>A0A2U9ISS9</accession>
<name>A0A2U9ISS9_9CREN</name>
<dbReference type="AlphaFoldDB" id="A0A2U9ISS9"/>
<dbReference type="KEGG" id="mhk:DFR87_04570"/>
<proteinExistence type="predicted"/>
<reference evidence="3 4" key="1">
    <citation type="submission" date="2018-05" db="EMBL/GenBank/DDBJ databases">
        <title>Complete Genome Sequences of Extremely Thermoacidophilic, Metal-Mobilizing Type-Strain Members of the Archaeal Family Sulfolobaceae: Acidianus brierleyi DSM-1651T, Acidianus sulfidivorans DSM-18786T, Metallosphaera hakonensis DSM-7519T, and Metallosphaera prunae DSM-10039T.</title>
        <authorList>
            <person name="Counts J.A."/>
            <person name="Kelly R.M."/>
        </authorList>
    </citation>
    <scope>NUCLEOTIDE SEQUENCE [LARGE SCALE GENOMIC DNA]</scope>
    <source>
        <strain evidence="3 4">HO1-1</strain>
    </source>
</reference>
<evidence type="ECO:0000313" key="3">
    <source>
        <dbReference type="EMBL" id="AWR99086.1"/>
    </source>
</evidence>
<organism evidence="3 4">
    <name type="scientific">Metallosphaera hakonensis JCM 8857 = DSM 7519</name>
    <dbReference type="NCBI Taxonomy" id="1293036"/>
    <lineage>
        <taxon>Archaea</taxon>
        <taxon>Thermoproteota</taxon>
        <taxon>Thermoprotei</taxon>
        <taxon>Sulfolobales</taxon>
        <taxon>Sulfolobaceae</taxon>
        <taxon>Metallosphaera</taxon>
    </lineage>
</organism>
<protein>
    <recommendedName>
        <fullName evidence="2">Winged helix-turn helix domain-containing protein</fullName>
    </recommendedName>
</protein>